<evidence type="ECO:0000256" key="1">
    <source>
        <dbReference type="SAM" id="MobiDB-lite"/>
    </source>
</evidence>
<proteinExistence type="predicted"/>
<sequence>MENLLVSRKTTPIYLNSKIVSRAATTTFQELAPDFEDEEDGEEEEEEEEGEILAPVPDSSFNEDDLYPSPIFGC</sequence>
<reference evidence="2 3" key="1">
    <citation type="submission" date="2020-01" db="EMBL/GenBank/DDBJ databases">
        <title>Genome sequence of Arachis hypogaea, cultivar Shitouqi.</title>
        <authorList>
            <person name="Zhuang W."/>
            <person name="Chen H."/>
            <person name="Varshney R."/>
            <person name="Wang D."/>
            <person name="Ming R."/>
        </authorList>
    </citation>
    <scope>NUCLEOTIDE SEQUENCE [LARGE SCALE GENOMIC DNA]</scope>
    <source>
        <tissue evidence="2">Young leaf</tissue>
    </source>
</reference>
<organism evidence="2 3">
    <name type="scientific">Arachis hypogaea</name>
    <name type="common">Peanut</name>
    <dbReference type="NCBI Taxonomy" id="3818"/>
    <lineage>
        <taxon>Eukaryota</taxon>
        <taxon>Viridiplantae</taxon>
        <taxon>Streptophyta</taxon>
        <taxon>Embryophyta</taxon>
        <taxon>Tracheophyta</taxon>
        <taxon>Spermatophyta</taxon>
        <taxon>Magnoliopsida</taxon>
        <taxon>eudicotyledons</taxon>
        <taxon>Gunneridae</taxon>
        <taxon>Pentapetalae</taxon>
        <taxon>rosids</taxon>
        <taxon>fabids</taxon>
        <taxon>Fabales</taxon>
        <taxon>Fabaceae</taxon>
        <taxon>Papilionoideae</taxon>
        <taxon>50 kb inversion clade</taxon>
        <taxon>dalbergioids sensu lato</taxon>
        <taxon>Dalbergieae</taxon>
        <taxon>Pterocarpus clade</taxon>
        <taxon>Arachis</taxon>
    </lineage>
</organism>
<feature type="compositionally biased region" description="Acidic residues" evidence="1">
    <location>
        <begin position="33"/>
        <end position="51"/>
    </location>
</feature>
<evidence type="ECO:0000313" key="2">
    <source>
        <dbReference type="EMBL" id="QHN78129.1"/>
    </source>
</evidence>
<gene>
    <name evidence="2" type="ORF">DS421_19g658720</name>
</gene>
<dbReference type="EMBL" id="CP031001">
    <property type="protein sequence ID" value="QHN78129.1"/>
    <property type="molecule type" value="Genomic_DNA"/>
</dbReference>
<dbReference type="AlphaFoldDB" id="A0A6B9V9I6"/>
<protein>
    <submittedName>
        <fullName evidence="2">Uncharacterized protein</fullName>
    </submittedName>
</protein>
<feature type="region of interest" description="Disordered" evidence="1">
    <location>
        <begin position="32"/>
        <end position="74"/>
    </location>
</feature>
<dbReference type="Proteomes" id="UP000464620">
    <property type="component" value="Chromosome B09"/>
</dbReference>
<name>A0A6B9V9I6_ARAHY</name>
<accession>A0A6B9V9I6</accession>
<evidence type="ECO:0000313" key="3">
    <source>
        <dbReference type="Proteomes" id="UP000464620"/>
    </source>
</evidence>